<keyword evidence="3" id="KW-0408">Iron</keyword>
<dbReference type="GO" id="GO:0046872">
    <property type="term" value="F:metal ion binding"/>
    <property type="evidence" value="ECO:0007669"/>
    <property type="project" value="UniProtKB-KW"/>
</dbReference>
<sequence>IIEDKCTACGICKKNCPVGAIEGEKKVPHKIIQEKCTKCGICLSVCKFDAVVKK</sequence>
<protein>
    <recommendedName>
        <fullName evidence="5">4Fe-4S ferredoxin-type domain-containing protein</fullName>
    </recommendedName>
</protein>
<evidence type="ECO:0000313" key="6">
    <source>
        <dbReference type="EMBL" id="RLE11070.1"/>
    </source>
</evidence>
<evidence type="ECO:0000256" key="2">
    <source>
        <dbReference type="ARBA" id="ARBA00022723"/>
    </source>
</evidence>
<keyword evidence="1" id="KW-0004">4Fe-4S</keyword>
<evidence type="ECO:0000313" key="7">
    <source>
        <dbReference type="Proteomes" id="UP000280417"/>
    </source>
</evidence>
<reference evidence="6 7" key="1">
    <citation type="submission" date="2018-06" db="EMBL/GenBank/DDBJ databases">
        <title>Extensive metabolic versatility and redundancy in microbially diverse, dynamic hydrothermal sediments.</title>
        <authorList>
            <person name="Dombrowski N."/>
            <person name="Teske A."/>
            <person name="Baker B.J."/>
        </authorList>
    </citation>
    <scope>NUCLEOTIDE SEQUENCE [LARGE SCALE GENOMIC DNA]</scope>
    <source>
        <strain evidence="6">B3_G15</strain>
    </source>
</reference>
<dbReference type="AlphaFoldDB" id="A0A662D5J1"/>
<keyword evidence="4" id="KW-0411">Iron-sulfur</keyword>
<dbReference type="SUPFAM" id="SSF54862">
    <property type="entry name" value="4Fe-4S ferredoxins"/>
    <property type="match status" value="1"/>
</dbReference>
<dbReference type="PROSITE" id="PS51379">
    <property type="entry name" value="4FE4S_FER_2"/>
    <property type="match status" value="2"/>
</dbReference>
<feature type="non-terminal residue" evidence="6">
    <location>
        <position position="1"/>
    </location>
</feature>
<dbReference type="Proteomes" id="UP000280417">
    <property type="component" value="Unassembled WGS sequence"/>
</dbReference>
<evidence type="ECO:0000256" key="4">
    <source>
        <dbReference type="ARBA" id="ARBA00023014"/>
    </source>
</evidence>
<feature type="domain" description="4Fe-4S ferredoxin-type" evidence="5">
    <location>
        <begin position="27"/>
        <end position="54"/>
    </location>
</feature>
<gene>
    <name evidence="6" type="ORF">DRJ04_08720</name>
</gene>
<dbReference type="InterPro" id="IPR017900">
    <property type="entry name" value="4Fe4S_Fe_S_CS"/>
</dbReference>
<evidence type="ECO:0000259" key="5">
    <source>
        <dbReference type="PROSITE" id="PS51379"/>
    </source>
</evidence>
<dbReference type="GO" id="GO:0051539">
    <property type="term" value="F:4 iron, 4 sulfur cluster binding"/>
    <property type="evidence" value="ECO:0007669"/>
    <property type="project" value="UniProtKB-KW"/>
</dbReference>
<dbReference type="Pfam" id="PF14697">
    <property type="entry name" value="Fer4_21"/>
    <property type="match status" value="1"/>
</dbReference>
<dbReference type="PROSITE" id="PS00198">
    <property type="entry name" value="4FE4S_FER_1"/>
    <property type="match status" value="1"/>
</dbReference>
<evidence type="ECO:0000256" key="3">
    <source>
        <dbReference type="ARBA" id="ARBA00023004"/>
    </source>
</evidence>
<evidence type="ECO:0000256" key="1">
    <source>
        <dbReference type="ARBA" id="ARBA00022485"/>
    </source>
</evidence>
<dbReference type="InterPro" id="IPR017896">
    <property type="entry name" value="4Fe4S_Fe-S-bd"/>
</dbReference>
<organism evidence="6 7">
    <name type="scientific">Aerophobetes bacterium</name>
    <dbReference type="NCBI Taxonomy" id="2030807"/>
    <lineage>
        <taxon>Bacteria</taxon>
        <taxon>Candidatus Aerophobota</taxon>
    </lineage>
</organism>
<dbReference type="EMBL" id="QMQA01000290">
    <property type="protein sequence ID" value="RLE11070.1"/>
    <property type="molecule type" value="Genomic_DNA"/>
</dbReference>
<comment type="caution">
    <text evidence="6">The sequence shown here is derived from an EMBL/GenBank/DDBJ whole genome shotgun (WGS) entry which is preliminary data.</text>
</comment>
<keyword evidence="2" id="KW-0479">Metal-binding</keyword>
<dbReference type="PANTHER" id="PTHR43687:SF1">
    <property type="entry name" value="FERREDOXIN III"/>
    <property type="match status" value="1"/>
</dbReference>
<proteinExistence type="predicted"/>
<name>A0A662D5J1_UNCAE</name>
<accession>A0A662D5J1</accession>
<dbReference type="InterPro" id="IPR050572">
    <property type="entry name" value="Fe-S_Ferredoxin"/>
</dbReference>
<dbReference type="Gene3D" id="3.30.70.20">
    <property type="match status" value="1"/>
</dbReference>
<feature type="domain" description="4Fe-4S ferredoxin-type" evidence="5">
    <location>
        <begin position="1"/>
        <end position="26"/>
    </location>
</feature>
<dbReference type="PANTHER" id="PTHR43687">
    <property type="entry name" value="ADENYLYLSULFATE REDUCTASE, BETA SUBUNIT"/>
    <property type="match status" value="1"/>
</dbReference>